<dbReference type="InterPro" id="IPR018306">
    <property type="entry name" value="Phage_T5_Orf172_DNA-bd"/>
</dbReference>
<dbReference type="OrthoDB" id="792524at2"/>
<proteinExistence type="predicted"/>
<gene>
    <name evidence="2" type="ORF">E5K02_09715</name>
</gene>
<accession>A0A4Z0QLV5</accession>
<dbReference type="Pfam" id="PF13455">
    <property type="entry name" value="MUG113"/>
    <property type="match status" value="1"/>
</dbReference>
<feature type="domain" description="Bacteriophage T5 Orf172 DNA-binding" evidence="1">
    <location>
        <begin position="118"/>
        <end position="190"/>
    </location>
</feature>
<evidence type="ECO:0000313" key="3">
    <source>
        <dbReference type="Proteomes" id="UP000298471"/>
    </source>
</evidence>
<comment type="caution">
    <text evidence="2">The sequence shown here is derived from an EMBL/GenBank/DDBJ whole genome shotgun (WGS) entry which is preliminary data.</text>
</comment>
<sequence>MNHTHSLHLLYSEFIKQHSSFSDFQSDVNIEHLSNGQPIVCNHSLYLFDEKSLIELEQWMERMKQAIAAYRPLLEAAPGLVAQYTEDRRAMVTRQLDSQLKARQKKTTRPGWVYLMYNQRNGYYKIGYSAVPEFREKTLQSEEPEVVLLCAWEGSTADERDLHQRFADKRLRGEWFALTALDVESVRSLSA</sequence>
<dbReference type="Proteomes" id="UP000298471">
    <property type="component" value="Unassembled WGS sequence"/>
</dbReference>
<dbReference type="AlphaFoldDB" id="A0A4Z0QLV5"/>
<evidence type="ECO:0000259" key="1">
    <source>
        <dbReference type="SMART" id="SM00974"/>
    </source>
</evidence>
<dbReference type="EMBL" id="SRMB01000001">
    <property type="protein sequence ID" value="TGE29712.1"/>
    <property type="molecule type" value="Genomic_DNA"/>
</dbReference>
<keyword evidence="3" id="KW-1185">Reference proteome</keyword>
<evidence type="ECO:0000313" key="2">
    <source>
        <dbReference type="EMBL" id="TGE29712.1"/>
    </source>
</evidence>
<dbReference type="SMART" id="SM00974">
    <property type="entry name" value="T5orf172"/>
    <property type="match status" value="1"/>
</dbReference>
<protein>
    <submittedName>
        <fullName evidence="2">GIY-YIG nuclease family protein</fullName>
    </submittedName>
</protein>
<organism evidence="2 3">
    <name type="scientific">Hymenobacter metallicola</name>
    <dbReference type="NCBI Taxonomy" id="2563114"/>
    <lineage>
        <taxon>Bacteria</taxon>
        <taxon>Pseudomonadati</taxon>
        <taxon>Bacteroidota</taxon>
        <taxon>Cytophagia</taxon>
        <taxon>Cytophagales</taxon>
        <taxon>Hymenobacteraceae</taxon>
        <taxon>Hymenobacter</taxon>
    </lineage>
</organism>
<dbReference type="RefSeq" id="WP_135394425.1">
    <property type="nucleotide sequence ID" value="NZ_SRMB01000001.1"/>
</dbReference>
<reference evidence="2 3" key="1">
    <citation type="submission" date="2019-04" db="EMBL/GenBank/DDBJ databases">
        <authorList>
            <person name="Feng G."/>
            <person name="Zhang J."/>
            <person name="Zhu H."/>
        </authorList>
    </citation>
    <scope>NUCLEOTIDE SEQUENCE [LARGE SCALE GENOMIC DNA]</scope>
    <source>
        <strain evidence="2 3">9PBR-1</strain>
    </source>
</reference>
<name>A0A4Z0QLV5_9BACT</name>